<keyword evidence="1" id="KW-1133">Transmembrane helix</keyword>
<reference evidence="2" key="1">
    <citation type="submission" date="2014-09" db="EMBL/GenBank/DDBJ databases">
        <authorList>
            <person name="Magalhaes I.L.F."/>
            <person name="Oliveira U."/>
            <person name="Santos F.R."/>
            <person name="Vidigal T.H.D.A."/>
            <person name="Brescovit A.D."/>
            <person name="Santos A.J."/>
        </authorList>
    </citation>
    <scope>NUCLEOTIDE SEQUENCE</scope>
    <source>
        <tissue evidence="2">Shoot tissue taken approximately 20 cm above the soil surface</tissue>
    </source>
</reference>
<dbReference type="EMBL" id="GBRH01173091">
    <property type="protein sequence ID" value="JAE24805.1"/>
    <property type="molecule type" value="Transcribed_RNA"/>
</dbReference>
<keyword evidence="1" id="KW-0472">Membrane</keyword>
<feature type="transmembrane region" description="Helical" evidence="1">
    <location>
        <begin position="20"/>
        <end position="40"/>
    </location>
</feature>
<sequence length="77" mass="9179">MFLCLFFSIVHVLFHYVHHRFIFVLSKVLSMTVVMILFLCKSTYISQSLLFKDRSNFHMELYSLVTILKVHFESNST</sequence>
<keyword evidence="1" id="KW-0812">Transmembrane</keyword>
<dbReference type="AlphaFoldDB" id="A0A0A9GI50"/>
<evidence type="ECO:0000313" key="2">
    <source>
        <dbReference type="EMBL" id="JAE24805.1"/>
    </source>
</evidence>
<organism evidence="2">
    <name type="scientific">Arundo donax</name>
    <name type="common">Giant reed</name>
    <name type="synonym">Donax arundinaceus</name>
    <dbReference type="NCBI Taxonomy" id="35708"/>
    <lineage>
        <taxon>Eukaryota</taxon>
        <taxon>Viridiplantae</taxon>
        <taxon>Streptophyta</taxon>
        <taxon>Embryophyta</taxon>
        <taxon>Tracheophyta</taxon>
        <taxon>Spermatophyta</taxon>
        <taxon>Magnoliopsida</taxon>
        <taxon>Liliopsida</taxon>
        <taxon>Poales</taxon>
        <taxon>Poaceae</taxon>
        <taxon>PACMAD clade</taxon>
        <taxon>Arundinoideae</taxon>
        <taxon>Arundineae</taxon>
        <taxon>Arundo</taxon>
    </lineage>
</organism>
<name>A0A0A9GI50_ARUDO</name>
<reference evidence="2" key="2">
    <citation type="journal article" date="2015" name="Data Brief">
        <title>Shoot transcriptome of the giant reed, Arundo donax.</title>
        <authorList>
            <person name="Barrero R.A."/>
            <person name="Guerrero F.D."/>
            <person name="Moolhuijzen P."/>
            <person name="Goolsby J.A."/>
            <person name="Tidwell J."/>
            <person name="Bellgard S.E."/>
            <person name="Bellgard M.I."/>
        </authorList>
    </citation>
    <scope>NUCLEOTIDE SEQUENCE</scope>
    <source>
        <tissue evidence="2">Shoot tissue taken approximately 20 cm above the soil surface</tissue>
    </source>
</reference>
<protein>
    <submittedName>
        <fullName evidence="2">Uncharacterized protein</fullName>
    </submittedName>
</protein>
<accession>A0A0A9GI50</accession>
<proteinExistence type="predicted"/>
<evidence type="ECO:0000256" key="1">
    <source>
        <dbReference type="SAM" id="Phobius"/>
    </source>
</evidence>